<sequence>MAIAELLEPVGRTAGSFTLPKAAEWMQGRTMYGGASALIAYTATMRAFPDLPPMQAAQIGFVAPVGDTVEVHTEMLREGRNVTQLQTQIIGEKGPALIATFLFGGEREANALHTPPRPEWWPDGPDKFKPLQHDKAPAFIQHNFEVRRAQEERGPMNGSGTPTVRRWCRLKDTEGLDAMSELLLMGDVLPPAAFRVMQRMGPVSSINWALNVLNNGPRDPGGWWLAENATDHADKGYSSERQRLFDAKGTQVLAGLQSVAVFG</sequence>
<evidence type="ECO:0000259" key="2">
    <source>
        <dbReference type="Pfam" id="PF20789"/>
    </source>
</evidence>
<dbReference type="Pfam" id="PF13622">
    <property type="entry name" value="4HBT_3"/>
    <property type="match status" value="1"/>
</dbReference>
<evidence type="ECO:0000313" key="3">
    <source>
        <dbReference type="EMBL" id="RDC60504.1"/>
    </source>
</evidence>
<keyword evidence="4" id="KW-1185">Reference proteome</keyword>
<feature type="domain" description="Acyl-CoA thioesterase-like N-terminal HotDog" evidence="1">
    <location>
        <begin position="23"/>
        <end position="104"/>
    </location>
</feature>
<dbReference type="SUPFAM" id="SSF54637">
    <property type="entry name" value="Thioesterase/thiol ester dehydrase-isomerase"/>
    <property type="match status" value="2"/>
</dbReference>
<dbReference type="InterPro" id="IPR029069">
    <property type="entry name" value="HotDog_dom_sf"/>
</dbReference>
<evidence type="ECO:0000259" key="1">
    <source>
        <dbReference type="Pfam" id="PF13622"/>
    </source>
</evidence>
<organism evidence="3 4">
    <name type="scientific">Alteripontixanthobacter maritimus</name>
    <dbReference type="NCBI Taxonomy" id="2161824"/>
    <lineage>
        <taxon>Bacteria</taxon>
        <taxon>Pseudomonadati</taxon>
        <taxon>Pseudomonadota</taxon>
        <taxon>Alphaproteobacteria</taxon>
        <taxon>Sphingomonadales</taxon>
        <taxon>Erythrobacteraceae</taxon>
        <taxon>Alteripontixanthobacter</taxon>
    </lineage>
</organism>
<dbReference type="RefSeq" id="WP_115366654.1">
    <property type="nucleotide sequence ID" value="NZ_QBKA01000002.1"/>
</dbReference>
<accession>A0A369Q714</accession>
<reference evidence="3 4" key="1">
    <citation type="submission" date="2018-04" db="EMBL/GenBank/DDBJ databases">
        <title>Altererythrobacter sp. HME9302 genome sequencing and assembly.</title>
        <authorList>
            <person name="Kang H."/>
            <person name="Kim H."/>
            <person name="Joh K."/>
        </authorList>
    </citation>
    <scope>NUCLEOTIDE SEQUENCE [LARGE SCALE GENOMIC DNA]</scope>
    <source>
        <strain evidence="3 4">HME9302</strain>
    </source>
</reference>
<proteinExistence type="predicted"/>
<dbReference type="OrthoDB" id="7059210at2"/>
<dbReference type="Gene3D" id="2.40.160.210">
    <property type="entry name" value="Acyl-CoA thioesterase, double hotdog domain"/>
    <property type="match status" value="1"/>
</dbReference>
<dbReference type="InterPro" id="IPR042171">
    <property type="entry name" value="Acyl-CoA_hotdog"/>
</dbReference>
<dbReference type="EMBL" id="QBKA01000002">
    <property type="protein sequence ID" value="RDC60504.1"/>
    <property type="molecule type" value="Genomic_DNA"/>
</dbReference>
<dbReference type="AlphaFoldDB" id="A0A369Q714"/>
<evidence type="ECO:0000313" key="4">
    <source>
        <dbReference type="Proteomes" id="UP000253727"/>
    </source>
</evidence>
<dbReference type="InterPro" id="IPR049450">
    <property type="entry name" value="ACOT8-like_C"/>
</dbReference>
<dbReference type="Pfam" id="PF20789">
    <property type="entry name" value="4HBT_3C"/>
    <property type="match status" value="1"/>
</dbReference>
<protein>
    <recommendedName>
        <fullName evidence="5">Acyl-CoA thioesterase</fullName>
    </recommendedName>
</protein>
<name>A0A369Q714_9SPHN</name>
<dbReference type="Proteomes" id="UP000253727">
    <property type="component" value="Unassembled WGS sequence"/>
</dbReference>
<comment type="caution">
    <text evidence="3">The sequence shown here is derived from an EMBL/GenBank/DDBJ whole genome shotgun (WGS) entry which is preliminary data.</text>
</comment>
<feature type="domain" description="Acyl-CoA thioesterase-like C-terminal" evidence="2">
    <location>
        <begin position="127"/>
        <end position="261"/>
    </location>
</feature>
<evidence type="ECO:0008006" key="5">
    <source>
        <dbReference type="Google" id="ProtNLM"/>
    </source>
</evidence>
<gene>
    <name evidence="3" type="ORF">HME9302_01714</name>
</gene>
<dbReference type="InterPro" id="IPR049449">
    <property type="entry name" value="TesB_ACOT8-like_N"/>
</dbReference>